<evidence type="ECO:0000313" key="2">
    <source>
        <dbReference type="Proteomes" id="UP000198844"/>
    </source>
</evidence>
<proteinExistence type="predicted"/>
<dbReference type="Proteomes" id="UP000198844">
    <property type="component" value="Unassembled WGS sequence"/>
</dbReference>
<sequence length="81" mass="9082">MDIPEFAASILDANAVSDYFANEWGFLTEKGTGERIWAAVSYLVRALLLRCPDEREAIEIVSRSCAQATRMKLMSRRASLV</sequence>
<protein>
    <submittedName>
        <fullName evidence="1">Uncharacterized protein</fullName>
    </submittedName>
</protein>
<evidence type="ECO:0000313" key="1">
    <source>
        <dbReference type="EMBL" id="SFU25538.1"/>
    </source>
</evidence>
<reference evidence="1 2" key="1">
    <citation type="submission" date="2016-10" db="EMBL/GenBank/DDBJ databases">
        <authorList>
            <person name="de Groot N.N."/>
        </authorList>
    </citation>
    <scope>NUCLEOTIDE SEQUENCE [LARGE SCALE GENOMIC DNA]</scope>
    <source>
        <strain evidence="1 2">LMG 27731</strain>
    </source>
</reference>
<name>A0A1I7ENM9_9BURK</name>
<accession>A0A1I7ENM9</accession>
<dbReference type="AlphaFoldDB" id="A0A1I7ENM9"/>
<dbReference type="EMBL" id="FPBH01000038">
    <property type="protein sequence ID" value="SFU25538.1"/>
    <property type="molecule type" value="Genomic_DNA"/>
</dbReference>
<organism evidence="1 2">
    <name type="scientific">Paraburkholderia aspalathi</name>
    <dbReference type="NCBI Taxonomy" id="1324617"/>
    <lineage>
        <taxon>Bacteria</taxon>
        <taxon>Pseudomonadati</taxon>
        <taxon>Pseudomonadota</taxon>
        <taxon>Betaproteobacteria</taxon>
        <taxon>Burkholderiales</taxon>
        <taxon>Burkholderiaceae</taxon>
        <taxon>Paraburkholderia</taxon>
    </lineage>
</organism>
<gene>
    <name evidence="1" type="ORF">SAMN05192563_103810</name>
</gene>